<dbReference type="Gene3D" id="3.40.50.300">
    <property type="entry name" value="P-loop containing nucleotide triphosphate hydrolases"/>
    <property type="match status" value="1"/>
</dbReference>
<protein>
    <submittedName>
        <fullName evidence="1">Cob(I)yrinic acid a,c-diamide adenosyltransferase</fullName>
    </submittedName>
</protein>
<dbReference type="GO" id="GO:0008817">
    <property type="term" value="F:corrinoid adenosyltransferase activity"/>
    <property type="evidence" value="ECO:0007669"/>
    <property type="project" value="InterPro"/>
</dbReference>
<reference evidence="1" key="2">
    <citation type="journal article" date="2021" name="PeerJ">
        <title>Extensive microbial diversity within the chicken gut microbiome revealed by metagenomics and culture.</title>
        <authorList>
            <person name="Gilroy R."/>
            <person name="Ravi A."/>
            <person name="Getino M."/>
            <person name="Pursley I."/>
            <person name="Horton D.L."/>
            <person name="Alikhan N.F."/>
            <person name="Baker D."/>
            <person name="Gharbi K."/>
            <person name="Hall N."/>
            <person name="Watson M."/>
            <person name="Adriaenssens E.M."/>
            <person name="Foster-Nyarko E."/>
            <person name="Jarju S."/>
            <person name="Secka A."/>
            <person name="Antonio M."/>
            <person name="Oren A."/>
            <person name="Chaudhuri R.R."/>
            <person name="La Ragione R."/>
            <person name="Hildebrand F."/>
            <person name="Pallen M.J."/>
        </authorList>
    </citation>
    <scope>NUCLEOTIDE SEQUENCE</scope>
    <source>
        <strain evidence="1">CHK160-1198</strain>
    </source>
</reference>
<evidence type="ECO:0000313" key="2">
    <source>
        <dbReference type="Proteomes" id="UP000824099"/>
    </source>
</evidence>
<organism evidence="1 2">
    <name type="scientific">Candidatus Avacidaminococcus intestinavium</name>
    <dbReference type="NCBI Taxonomy" id="2840684"/>
    <lineage>
        <taxon>Bacteria</taxon>
        <taxon>Bacillati</taxon>
        <taxon>Bacillota</taxon>
        <taxon>Negativicutes</taxon>
        <taxon>Acidaminococcales</taxon>
        <taxon>Acidaminococcaceae</taxon>
        <taxon>Acidaminococcaceae incertae sedis</taxon>
        <taxon>Candidatus Avacidaminococcus</taxon>
    </lineage>
</organism>
<dbReference type="Proteomes" id="UP000824099">
    <property type="component" value="Unassembled WGS sequence"/>
</dbReference>
<dbReference type="SUPFAM" id="SSF52540">
    <property type="entry name" value="P-loop containing nucleoside triphosphate hydrolases"/>
    <property type="match status" value="1"/>
</dbReference>
<dbReference type="EMBL" id="DVNI01000123">
    <property type="protein sequence ID" value="HIU64809.1"/>
    <property type="molecule type" value="Genomic_DNA"/>
</dbReference>
<dbReference type="GO" id="GO:0009236">
    <property type="term" value="P:cobalamin biosynthetic process"/>
    <property type="evidence" value="ECO:0007669"/>
    <property type="project" value="InterPro"/>
</dbReference>
<gene>
    <name evidence="1" type="ORF">IAB06_07245</name>
</gene>
<name>A0A9D1MQX8_9FIRM</name>
<dbReference type="GO" id="GO:0005524">
    <property type="term" value="F:ATP binding"/>
    <property type="evidence" value="ECO:0007669"/>
    <property type="project" value="InterPro"/>
</dbReference>
<dbReference type="AlphaFoldDB" id="A0A9D1MQX8"/>
<comment type="caution">
    <text evidence="1">The sequence shown here is derived from an EMBL/GenBank/DDBJ whole genome shotgun (WGS) entry which is preliminary data.</text>
</comment>
<accession>A0A9D1MQX8</accession>
<evidence type="ECO:0000313" key="1">
    <source>
        <dbReference type="EMBL" id="HIU64809.1"/>
    </source>
</evidence>
<dbReference type="InterPro" id="IPR027417">
    <property type="entry name" value="P-loop_NTPase"/>
</dbReference>
<proteinExistence type="predicted"/>
<dbReference type="PIRSF" id="PIRSF015617">
    <property type="entry name" value="Adensltrnsf_CobA"/>
    <property type="match status" value="1"/>
</dbReference>
<dbReference type="InterPro" id="IPR003724">
    <property type="entry name" value="CblAdoTrfase_CobA"/>
</dbReference>
<dbReference type="PANTHER" id="PTHR46638:SF1">
    <property type="entry name" value="CORRINOID ADENOSYLTRANSFERASE"/>
    <property type="match status" value="1"/>
</dbReference>
<reference evidence="1" key="1">
    <citation type="submission" date="2020-10" db="EMBL/GenBank/DDBJ databases">
        <authorList>
            <person name="Gilroy R."/>
        </authorList>
    </citation>
    <scope>NUCLEOTIDE SEQUENCE</scope>
    <source>
        <strain evidence="1">CHK160-1198</strain>
    </source>
</reference>
<dbReference type="Pfam" id="PF02572">
    <property type="entry name" value="CobA_CobO_BtuR"/>
    <property type="match status" value="1"/>
</dbReference>
<dbReference type="PANTHER" id="PTHR46638">
    <property type="entry name" value="CORRINOID ADENOSYLTRANSFERASE"/>
    <property type="match status" value="1"/>
</dbReference>
<sequence>MEQGLIHIYCGDGKGKTTACLGLAIRCAGRNNKVLFAQFLKGRPSGELSSLALLPNIEVLRGKEILKFTFQMNDVEKQQVAEEHQKLFAQIIAKCQTEKIDLLVLDEVVGACDKGLFDEKLLIDFLRNKDKGLEVALSGRNPSQNLIDLADYVSEIKKIKHPYEKGISARDGIER</sequence>